<accession>A0A8B9U413</accession>
<evidence type="ECO:0000256" key="2">
    <source>
        <dbReference type="ARBA" id="ARBA00006222"/>
    </source>
</evidence>
<protein>
    <recommendedName>
        <fullName evidence="6">Hsp90 co-chaperone Cdc37-like 1</fullName>
    </recommendedName>
</protein>
<dbReference type="Gene3D" id="1.20.58.610">
    <property type="entry name" value="Cdc37, Hsp90 binding domain"/>
    <property type="match status" value="1"/>
</dbReference>
<comment type="subcellular location">
    <subcellularLocation>
        <location evidence="1">Cytoplasm</location>
    </subcellularLocation>
</comment>
<dbReference type="Pfam" id="PF08565">
    <property type="entry name" value="CDC37_M"/>
    <property type="match status" value="1"/>
</dbReference>
<dbReference type="GO" id="GO:0050821">
    <property type="term" value="P:protein stabilization"/>
    <property type="evidence" value="ECO:0007669"/>
    <property type="project" value="TreeGrafter"/>
</dbReference>
<evidence type="ECO:0000256" key="4">
    <source>
        <dbReference type="ARBA" id="ARBA00023186"/>
    </source>
</evidence>
<evidence type="ECO:0000313" key="9">
    <source>
        <dbReference type="Proteomes" id="UP000694549"/>
    </source>
</evidence>
<evidence type="ECO:0000256" key="3">
    <source>
        <dbReference type="ARBA" id="ARBA00022490"/>
    </source>
</evidence>
<evidence type="ECO:0000256" key="1">
    <source>
        <dbReference type="ARBA" id="ARBA00004496"/>
    </source>
</evidence>
<reference evidence="8" key="2">
    <citation type="submission" date="2025-09" db="UniProtKB">
        <authorList>
            <consortium name="Ensembl"/>
        </authorList>
    </citation>
    <scope>IDENTIFICATION</scope>
</reference>
<dbReference type="GO" id="GO:0005737">
    <property type="term" value="C:cytoplasm"/>
    <property type="evidence" value="ECO:0007669"/>
    <property type="project" value="UniProtKB-SubCell"/>
</dbReference>
<comment type="function">
    <text evidence="5">Co-chaperone that binds to numerous proteins and promotes their interaction with Hsp70 and Hsp90.</text>
</comment>
<dbReference type="InterPro" id="IPR004918">
    <property type="entry name" value="Cdc37"/>
</dbReference>
<keyword evidence="9" id="KW-1185">Reference proteome</keyword>
<dbReference type="GO" id="GO:0006457">
    <property type="term" value="P:protein folding"/>
    <property type="evidence" value="ECO:0007669"/>
    <property type="project" value="TreeGrafter"/>
</dbReference>
<dbReference type="Ensembl" id="ENSAZOT00000003691.1">
    <property type="protein sequence ID" value="ENSAZOP00000003473.1"/>
    <property type="gene ID" value="ENSAZOG00000002259.1"/>
</dbReference>
<dbReference type="GO" id="GO:0031072">
    <property type="term" value="F:heat shock protein binding"/>
    <property type="evidence" value="ECO:0007669"/>
    <property type="project" value="TreeGrafter"/>
</dbReference>
<evidence type="ECO:0000259" key="7">
    <source>
        <dbReference type="SMART" id="SM01070"/>
    </source>
</evidence>
<dbReference type="GO" id="GO:0051082">
    <property type="term" value="F:unfolded protein binding"/>
    <property type="evidence" value="ECO:0007669"/>
    <property type="project" value="TreeGrafter"/>
</dbReference>
<dbReference type="SUPFAM" id="SSF101391">
    <property type="entry name" value="Hsp90 co-chaperone CDC37"/>
    <property type="match status" value="1"/>
</dbReference>
<dbReference type="GO" id="GO:0051087">
    <property type="term" value="F:protein-folding chaperone binding"/>
    <property type="evidence" value="ECO:0007669"/>
    <property type="project" value="TreeGrafter"/>
</dbReference>
<keyword evidence="3" id="KW-0963">Cytoplasm</keyword>
<evidence type="ECO:0000256" key="5">
    <source>
        <dbReference type="ARBA" id="ARBA00037145"/>
    </source>
</evidence>
<dbReference type="PANTHER" id="PTHR12800:SF2">
    <property type="entry name" value="HSP90 CO-CHAPERONE CDC37-LIKE 1"/>
    <property type="match status" value="1"/>
</dbReference>
<name>A0A8B9U413_9AVES</name>
<reference evidence="8" key="1">
    <citation type="submission" date="2025-08" db="UniProtKB">
        <authorList>
            <consortium name="Ensembl"/>
        </authorList>
    </citation>
    <scope>IDENTIFICATION</scope>
</reference>
<dbReference type="AlphaFoldDB" id="A0A8B9U413"/>
<proteinExistence type="inferred from homology"/>
<feature type="domain" description="Cdc37 Hsp90 binding" evidence="7">
    <location>
        <begin position="134"/>
        <end position="279"/>
    </location>
</feature>
<dbReference type="SMART" id="SM01070">
    <property type="entry name" value="CDC37_M"/>
    <property type="match status" value="1"/>
</dbReference>
<keyword evidence="4" id="KW-0143">Chaperone</keyword>
<dbReference type="Proteomes" id="UP000694549">
    <property type="component" value="Unplaced"/>
</dbReference>
<dbReference type="InterPro" id="IPR013874">
    <property type="entry name" value="Cdc37_Hsp90-bd"/>
</dbReference>
<evidence type="ECO:0000256" key="6">
    <source>
        <dbReference type="ARBA" id="ARBA00040086"/>
    </source>
</evidence>
<dbReference type="InterPro" id="IPR038189">
    <property type="entry name" value="Cdc37_Hsp90-bd_sf"/>
</dbReference>
<sequence>GVVRHWNRLPREAVDAPSLEVFKARLDEALGNLVRLEVSLTRAGVWNEVIFKVPSNPSVLCFYNETFPILFLGNTFKKKRKPFEAYDRTLKLEYWPLDGNILKCNIPIYHKKVCLEISVIVIYIYIFIPQSFINQKRKETEDEDLSESFMQKHEQKIRHFGMMSRWDDSQRFLSDHPYLVCEETSKYLMLWCFHLEAEQKRALMEQVAHQAVVMQFILGIAKSCNVDPRGCFRLFFQKAKTGEGYFEAFKSELEAFKTRVRIWSQSHSFQAILLEDPSVNPSLVGQLTSLSQVGS</sequence>
<dbReference type="PANTHER" id="PTHR12800">
    <property type="entry name" value="CDC37-RELATED"/>
    <property type="match status" value="1"/>
</dbReference>
<dbReference type="FunFam" id="1.20.58.610:FF:000001">
    <property type="entry name" value="Hsp90 co-chaperone Cdc37-like 1"/>
    <property type="match status" value="1"/>
</dbReference>
<evidence type="ECO:0000313" key="8">
    <source>
        <dbReference type="Ensembl" id="ENSAZOP00000003473.1"/>
    </source>
</evidence>
<organism evidence="8 9">
    <name type="scientific">Anas zonorhyncha</name>
    <name type="common">Eastern spot-billed duck</name>
    <dbReference type="NCBI Taxonomy" id="75864"/>
    <lineage>
        <taxon>Eukaryota</taxon>
        <taxon>Metazoa</taxon>
        <taxon>Chordata</taxon>
        <taxon>Craniata</taxon>
        <taxon>Vertebrata</taxon>
        <taxon>Euteleostomi</taxon>
        <taxon>Archelosauria</taxon>
        <taxon>Archosauria</taxon>
        <taxon>Dinosauria</taxon>
        <taxon>Saurischia</taxon>
        <taxon>Theropoda</taxon>
        <taxon>Coelurosauria</taxon>
        <taxon>Aves</taxon>
        <taxon>Neognathae</taxon>
        <taxon>Galloanserae</taxon>
        <taxon>Anseriformes</taxon>
        <taxon>Anatidae</taxon>
        <taxon>Anatinae</taxon>
        <taxon>Anas</taxon>
    </lineage>
</organism>
<comment type="similarity">
    <text evidence="2">Belongs to the CDC37 family.</text>
</comment>